<dbReference type="EMBL" id="LXQA010790669">
    <property type="protein sequence ID" value="MCI71160.1"/>
    <property type="molecule type" value="Genomic_DNA"/>
</dbReference>
<name>A0A392UFE4_9FABA</name>
<organism evidence="1 2">
    <name type="scientific">Trifolium medium</name>
    <dbReference type="NCBI Taxonomy" id="97028"/>
    <lineage>
        <taxon>Eukaryota</taxon>
        <taxon>Viridiplantae</taxon>
        <taxon>Streptophyta</taxon>
        <taxon>Embryophyta</taxon>
        <taxon>Tracheophyta</taxon>
        <taxon>Spermatophyta</taxon>
        <taxon>Magnoliopsida</taxon>
        <taxon>eudicotyledons</taxon>
        <taxon>Gunneridae</taxon>
        <taxon>Pentapetalae</taxon>
        <taxon>rosids</taxon>
        <taxon>fabids</taxon>
        <taxon>Fabales</taxon>
        <taxon>Fabaceae</taxon>
        <taxon>Papilionoideae</taxon>
        <taxon>50 kb inversion clade</taxon>
        <taxon>NPAAA clade</taxon>
        <taxon>Hologalegina</taxon>
        <taxon>IRL clade</taxon>
        <taxon>Trifolieae</taxon>
        <taxon>Trifolium</taxon>
    </lineage>
</organism>
<proteinExistence type="predicted"/>
<accession>A0A392UFE4</accession>
<comment type="caution">
    <text evidence="1">The sequence shown here is derived from an EMBL/GenBank/DDBJ whole genome shotgun (WGS) entry which is preliminary data.</text>
</comment>
<sequence length="42" mass="4268">GMTDTGPKYVVSEVVKDVGSRMVTEEMVLPPVATEGGGVSSA</sequence>
<protein>
    <submittedName>
        <fullName evidence="1">Uncharacterized protein</fullName>
    </submittedName>
</protein>
<feature type="non-terminal residue" evidence="1">
    <location>
        <position position="1"/>
    </location>
</feature>
<evidence type="ECO:0000313" key="2">
    <source>
        <dbReference type="Proteomes" id="UP000265520"/>
    </source>
</evidence>
<keyword evidence="2" id="KW-1185">Reference proteome</keyword>
<reference evidence="1 2" key="1">
    <citation type="journal article" date="2018" name="Front. Plant Sci.">
        <title>Red Clover (Trifolium pratense) and Zigzag Clover (T. medium) - A Picture of Genomic Similarities and Differences.</title>
        <authorList>
            <person name="Dluhosova J."/>
            <person name="Istvanek J."/>
            <person name="Nedelnik J."/>
            <person name="Repkova J."/>
        </authorList>
    </citation>
    <scope>NUCLEOTIDE SEQUENCE [LARGE SCALE GENOMIC DNA]</scope>
    <source>
        <strain evidence="2">cv. 10/8</strain>
        <tissue evidence="1">Leaf</tissue>
    </source>
</reference>
<evidence type="ECO:0000313" key="1">
    <source>
        <dbReference type="EMBL" id="MCI71160.1"/>
    </source>
</evidence>
<dbReference type="Proteomes" id="UP000265520">
    <property type="component" value="Unassembled WGS sequence"/>
</dbReference>
<dbReference type="AlphaFoldDB" id="A0A392UFE4"/>